<dbReference type="GO" id="GO:0006351">
    <property type="term" value="P:DNA-templated transcription"/>
    <property type="evidence" value="ECO:0007669"/>
    <property type="project" value="InterPro"/>
</dbReference>
<keyword evidence="6" id="KW-0479">Metal-binding</keyword>
<dbReference type="InterPro" id="IPR015699">
    <property type="entry name" value="DNA-dir_RNA_pol1_lsu_N"/>
</dbReference>
<dbReference type="InterPro" id="IPR007066">
    <property type="entry name" value="RNA_pol_Rpb1_3"/>
</dbReference>
<dbReference type="PANTHER" id="PTHR19376:SF11">
    <property type="entry name" value="DNA-DIRECTED RNA POLYMERASE I SUBUNIT RPA1"/>
    <property type="match status" value="1"/>
</dbReference>
<evidence type="ECO:0000256" key="3">
    <source>
        <dbReference type="ARBA" id="ARBA00022478"/>
    </source>
</evidence>
<sequence length="976" mass="109478">MADVRPDEVGTGSFASTLLPGVGYLAASEEVNSIHFSFYNDDEIRTISVKQITKPDRLDVKNCPVPGGLLDPAMGPTNDTDICKSCGQHSIRCPGHFGHIELAKPLFNPLLFMSLKNLLHVTCFHCHKFRLNREQVDRYTNELDLLVRGDIAHAKNLEDSGGKALLEEDDKTEATSGDKSACSQSENKTWTSIQLKEALSTFAKLMKKRQKKCAHCDKKNPMISHPIYCWLIKDTTSSSVRANAIADAKLSGDGRVHDSRETGVSGLDEELTSPGTSSRGSTNETRRISDDTIKEMVASSGKKHLLTTEVESILKDLWKNEARFCMLLCDFQQNTLNVSEKRRGYEMFFLKNLLVAPNRFRPSISSSLGIMEHPQNVLLGKVQEANLALQHSISASNHMEVLRRWMDLQRSVNVLYDSSKGLAKSEKNANGIRQLLEKKEGILRQKMMGKRVNYACRSVISPDPYLAVNEIGIPPVFATRLTYPEKVTPWNSRKLQEAINNGADIHPGATHYRDHNNMYKLQAAPSKRRAIAKMLPASRGCISQPGKDPKCEFESKVVYRHLQDGDVVLVNRQPTLHKPSMMAHFVRVLPGEKTIRMHYANCSTYNADFDGDEMNVHFPQDEISRAEAINIVDANKQYIVPTSGDAVRGLIQDHIVGAVLLTKLDTFLSREEYNQLVYGSCVLPSTCRSGQFGKKISIIMDDDALEPVPPAIWKPKPLWTGKQVITTILNHVTKGHPPFTVEKKGKIEKEYLSPKECDGAKDKTRDPSEHDAEDKTRDPSEHDAEDKTRYPSEHDAEDITRDPPCSSKKETRDPSEHDAEDKTRDLSCSEKKETGDPSEQVLYVHDNELIKGMIDKAQFGQYGIVHTVHELYGPETAGVLLSSFSRLFTMVLQLHGFTCGVDDLLLCQESDKLRKEILGSSEEESKREHREFIRPKKDDEAEDGDEDDKPKKEIPGTSEEDSKRPIEDDEAEDGDE</sequence>
<dbReference type="InterPro" id="IPR045867">
    <property type="entry name" value="DNA-dir_RpoC_beta_prime"/>
</dbReference>
<dbReference type="FunFam" id="3.30.1490.180:FF:000007">
    <property type="entry name" value="DNA-directed RNA polymerase subunit"/>
    <property type="match status" value="1"/>
</dbReference>
<dbReference type="GO" id="GO:0005736">
    <property type="term" value="C:RNA polymerase I complex"/>
    <property type="evidence" value="ECO:0007669"/>
    <property type="project" value="TreeGrafter"/>
</dbReference>
<dbReference type="Pfam" id="PF04997">
    <property type="entry name" value="RNA_pol_Rpb1_1"/>
    <property type="match status" value="1"/>
</dbReference>
<evidence type="ECO:0000256" key="12">
    <source>
        <dbReference type="RuleBase" id="RU004279"/>
    </source>
</evidence>
<organism evidence="15 16">
    <name type="scientific">Oryza meyeriana var. granulata</name>
    <dbReference type="NCBI Taxonomy" id="110450"/>
    <lineage>
        <taxon>Eukaryota</taxon>
        <taxon>Viridiplantae</taxon>
        <taxon>Streptophyta</taxon>
        <taxon>Embryophyta</taxon>
        <taxon>Tracheophyta</taxon>
        <taxon>Spermatophyta</taxon>
        <taxon>Magnoliopsida</taxon>
        <taxon>Liliopsida</taxon>
        <taxon>Poales</taxon>
        <taxon>Poaceae</taxon>
        <taxon>BOP clade</taxon>
        <taxon>Oryzoideae</taxon>
        <taxon>Oryzeae</taxon>
        <taxon>Oryzinae</taxon>
        <taxon>Oryza</taxon>
        <taxon>Oryza meyeriana</taxon>
    </lineage>
</organism>
<evidence type="ECO:0000256" key="2">
    <source>
        <dbReference type="ARBA" id="ARBA00006460"/>
    </source>
</evidence>
<keyword evidence="8" id="KW-0460">Magnesium</keyword>
<evidence type="ECO:0000256" key="7">
    <source>
        <dbReference type="ARBA" id="ARBA00022833"/>
    </source>
</evidence>
<dbReference type="Gene3D" id="4.10.860.120">
    <property type="entry name" value="RNA polymerase II, clamp domain"/>
    <property type="match status" value="1"/>
</dbReference>
<dbReference type="GO" id="GO:0003899">
    <property type="term" value="F:DNA-directed RNA polymerase activity"/>
    <property type="evidence" value="ECO:0007669"/>
    <property type="project" value="UniProtKB-EC"/>
</dbReference>
<proteinExistence type="inferred from homology"/>
<comment type="caution">
    <text evidence="15">The sequence shown here is derived from an EMBL/GenBank/DDBJ whole genome shotgun (WGS) entry which is preliminary data.</text>
</comment>
<dbReference type="InterPro" id="IPR000722">
    <property type="entry name" value="RNA_pol_asu"/>
</dbReference>
<feature type="compositionally biased region" description="Basic and acidic residues" evidence="13">
    <location>
        <begin position="741"/>
        <end position="835"/>
    </location>
</feature>
<evidence type="ECO:0000256" key="10">
    <source>
        <dbReference type="ARBA" id="ARBA00023242"/>
    </source>
</evidence>
<dbReference type="OrthoDB" id="270392at2759"/>
<reference evidence="15 16" key="1">
    <citation type="submission" date="2019-11" db="EMBL/GenBank/DDBJ databases">
        <title>Whole genome sequence of Oryza granulata.</title>
        <authorList>
            <person name="Li W."/>
        </authorList>
    </citation>
    <scope>NUCLEOTIDE SEQUENCE [LARGE SCALE GENOMIC DNA]</scope>
    <source>
        <strain evidence="16">cv. Menghai</strain>
        <tissue evidence="15">Leaf</tissue>
    </source>
</reference>
<dbReference type="Pfam" id="PF04983">
    <property type="entry name" value="RNA_pol_Rpb1_3"/>
    <property type="match status" value="2"/>
</dbReference>
<evidence type="ECO:0000256" key="9">
    <source>
        <dbReference type="ARBA" id="ARBA00023163"/>
    </source>
</evidence>
<evidence type="ECO:0000256" key="11">
    <source>
        <dbReference type="ARBA" id="ARBA00048552"/>
    </source>
</evidence>
<comment type="subcellular location">
    <subcellularLocation>
        <location evidence="1">Nucleus</location>
    </subcellularLocation>
</comment>
<comment type="function">
    <text evidence="12">DNA-dependent RNA polymerase catalyzes the transcription of DNA into RNA using the four ribonucleoside triphosphates as substrates.</text>
</comment>
<dbReference type="InterPro" id="IPR006592">
    <property type="entry name" value="RNA_pol_N"/>
</dbReference>
<feature type="compositionally biased region" description="Polar residues" evidence="13">
    <location>
        <begin position="273"/>
        <end position="283"/>
    </location>
</feature>
<accession>A0A6G1DP00</accession>
<evidence type="ECO:0000313" key="15">
    <source>
        <dbReference type="EMBL" id="KAF0914179.1"/>
    </source>
</evidence>
<evidence type="ECO:0000256" key="8">
    <source>
        <dbReference type="ARBA" id="ARBA00022842"/>
    </source>
</evidence>
<evidence type="ECO:0000256" key="5">
    <source>
        <dbReference type="ARBA" id="ARBA00022695"/>
    </source>
</evidence>
<evidence type="ECO:0000313" key="16">
    <source>
        <dbReference type="Proteomes" id="UP000479710"/>
    </source>
</evidence>
<dbReference type="Gene3D" id="3.30.1490.180">
    <property type="entry name" value="RNA polymerase ii"/>
    <property type="match status" value="1"/>
</dbReference>
<feature type="compositionally biased region" description="Basic and acidic residues" evidence="13">
    <location>
        <begin position="252"/>
        <end position="261"/>
    </location>
</feature>
<dbReference type="AlphaFoldDB" id="A0A6G1DP00"/>
<dbReference type="GO" id="GO:0046872">
    <property type="term" value="F:metal ion binding"/>
    <property type="evidence" value="ECO:0007669"/>
    <property type="project" value="UniProtKB-KW"/>
</dbReference>
<comment type="catalytic activity">
    <reaction evidence="11 12">
        <text>RNA(n) + a ribonucleoside 5'-triphosphate = RNA(n+1) + diphosphate</text>
        <dbReference type="Rhea" id="RHEA:21248"/>
        <dbReference type="Rhea" id="RHEA-COMP:14527"/>
        <dbReference type="Rhea" id="RHEA-COMP:17342"/>
        <dbReference type="ChEBI" id="CHEBI:33019"/>
        <dbReference type="ChEBI" id="CHEBI:61557"/>
        <dbReference type="ChEBI" id="CHEBI:140395"/>
        <dbReference type="EC" id="2.7.7.6"/>
    </reaction>
</comment>
<dbReference type="SMART" id="SM00663">
    <property type="entry name" value="RPOLA_N"/>
    <property type="match status" value="1"/>
</dbReference>
<keyword evidence="7" id="KW-0862">Zinc</keyword>
<dbReference type="SUPFAM" id="SSF64484">
    <property type="entry name" value="beta and beta-prime subunits of DNA dependent RNA-polymerase"/>
    <property type="match status" value="2"/>
</dbReference>
<evidence type="ECO:0000256" key="1">
    <source>
        <dbReference type="ARBA" id="ARBA00004123"/>
    </source>
</evidence>
<evidence type="ECO:0000256" key="6">
    <source>
        <dbReference type="ARBA" id="ARBA00022723"/>
    </source>
</evidence>
<feature type="domain" description="RNA polymerase N-terminal" evidence="14">
    <location>
        <begin position="346"/>
        <end position="662"/>
    </location>
</feature>
<dbReference type="Gene3D" id="2.40.40.20">
    <property type="match status" value="1"/>
</dbReference>
<protein>
    <recommendedName>
        <fullName evidence="12">DNA-directed RNA polymerase subunit</fullName>
        <ecNumber evidence="12">2.7.7.6</ecNumber>
    </recommendedName>
</protein>
<evidence type="ECO:0000256" key="13">
    <source>
        <dbReference type="SAM" id="MobiDB-lite"/>
    </source>
</evidence>
<keyword evidence="3 12" id="KW-0240">DNA-directed RNA polymerase</keyword>
<evidence type="ECO:0000259" key="14">
    <source>
        <dbReference type="SMART" id="SM00663"/>
    </source>
</evidence>
<dbReference type="InterPro" id="IPR007080">
    <property type="entry name" value="RNA_pol_Rpb1_1"/>
</dbReference>
<gene>
    <name evidence="15" type="ORF">E2562_027597</name>
</gene>
<evidence type="ECO:0000256" key="4">
    <source>
        <dbReference type="ARBA" id="ARBA00022679"/>
    </source>
</evidence>
<feature type="region of interest" description="Disordered" evidence="13">
    <location>
        <begin position="252"/>
        <end position="290"/>
    </location>
</feature>
<dbReference type="GO" id="GO:0009536">
    <property type="term" value="C:plastid"/>
    <property type="evidence" value="ECO:0007669"/>
    <property type="project" value="UniProtKB-ARBA"/>
</dbReference>
<dbReference type="Gene3D" id="1.10.274.100">
    <property type="entry name" value="RNA polymerase Rpb1, domain 3"/>
    <property type="match status" value="2"/>
</dbReference>
<dbReference type="FunFam" id="2.40.40.20:FF:000019">
    <property type="entry name" value="DNA-directed RNA polymerase II subunit RPB1"/>
    <property type="match status" value="1"/>
</dbReference>
<keyword evidence="5 12" id="KW-0548">Nucleotidyltransferase</keyword>
<dbReference type="PANTHER" id="PTHR19376">
    <property type="entry name" value="DNA-DIRECTED RNA POLYMERASE"/>
    <property type="match status" value="1"/>
</dbReference>
<dbReference type="EC" id="2.7.7.6" evidence="12"/>
<feature type="compositionally biased region" description="Basic and acidic residues" evidence="13">
    <location>
        <begin position="918"/>
        <end position="939"/>
    </location>
</feature>
<dbReference type="GO" id="GO:0003677">
    <property type="term" value="F:DNA binding"/>
    <property type="evidence" value="ECO:0007669"/>
    <property type="project" value="InterPro"/>
</dbReference>
<keyword evidence="10" id="KW-0539">Nucleus</keyword>
<keyword evidence="16" id="KW-1185">Reference proteome</keyword>
<feature type="region of interest" description="Disordered" evidence="13">
    <location>
        <begin position="735"/>
        <end position="839"/>
    </location>
</feature>
<feature type="compositionally biased region" description="Acidic residues" evidence="13">
    <location>
        <begin position="967"/>
        <end position="976"/>
    </location>
</feature>
<dbReference type="InterPro" id="IPR042102">
    <property type="entry name" value="RNA_pol_Rpb1_3_sf"/>
</dbReference>
<dbReference type="CDD" id="cd01435">
    <property type="entry name" value="RNAP_I_RPA1_N"/>
    <property type="match status" value="1"/>
</dbReference>
<name>A0A6G1DP00_9ORYZ</name>
<dbReference type="FunFam" id="4.10.860.120:FF:000006">
    <property type="entry name" value="DNA-directed RNA polymerase subunit"/>
    <property type="match status" value="1"/>
</dbReference>
<keyword evidence="4 12" id="KW-0808">Transferase</keyword>
<comment type="similarity">
    <text evidence="2 12">Belongs to the RNA polymerase beta' chain family.</text>
</comment>
<dbReference type="Pfam" id="PF00623">
    <property type="entry name" value="RNA_pol_Rpb1_2"/>
    <property type="match status" value="1"/>
</dbReference>
<dbReference type="InterPro" id="IPR044893">
    <property type="entry name" value="RNA_pol_Rpb1_clamp_domain"/>
</dbReference>
<feature type="non-terminal residue" evidence="15">
    <location>
        <position position="976"/>
    </location>
</feature>
<keyword evidence="9 12" id="KW-0804">Transcription</keyword>
<dbReference type="EMBL" id="SPHZ02000006">
    <property type="protein sequence ID" value="KAF0914179.1"/>
    <property type="molecule type" value="Genomic_DNA"/>
</dbReference>
<feature type="region of interest" description="Disordered" evidence="13">
    <location>
        <begin position="918"/>
        <end position="976"/>
    </location>
</feature>
<dbReference type="Proteomes" id="UP000479710">
    <property type="component" value="Unassembled WGS sequence"/>
</dbReference>
<feature type="compositionally biased region" description="Basic and acidic residues" evidence="13">
    <location>
        <begin position="948"/>
        <end position="966"/>
    </location>
</feature>